<dbReference type="SUPFAM" id="SSF48498">
    <property type="entry name" value="Tetracyclin repressor-like, C-terminal domain"/>
    <property type="match status" value="1"/>
</dbReference>
<evidence type="ECO:0000259" key="5">
    <source>
        <dbReference type="PROSITE" id="PS50977"/>
    </source>
</evidence>
<keyword evidence="3" id="KW-0804">Transcription</keyword>
<dbReference type="InterPro" id="IPR054156">
    <property type="entry name" value="YxaF_TetR_C"/>
</dbReference>
<reference evidence="8 9" key="2">
    <citation type="journal article" date="2019" name="Sci. Rep.">
        <title>Extended insight into the Mycobacterium chelonae-abscessus complex through whole genome sequencing of Mycobacterium salmoniphilum outbreak and Mycobacterium salmoniphilum-like strains.</title>
        <authorList>
            <person name="Behra P.R.K."/>
            <person name="Das S."/>
            <person name="Pettersson B.M.F."/>
            <person name="Shirreff L."/>
            <person name="DuCote T."/>
            <person name="Jacobsson K.G."/>
            <person name="Ennis D.G."/>
            <person name="Kirsebom L.A."/>
        </authorList>
    </citation>
    <scope>NUCLEOTIDE SEQUENCE [LARGE SCALE GENOMIC DNA]</scope>
    <source>
        <strain evidence="7 8">CCUG 63697</strain>
        <strain evidence="6 9">DSM 45524</strain>
    </source>
</reference>
<keyword evidence="1" id="KW-0805">Transcription regulation</keyword>
<dbReference type="InterPro" id="IPR001647">
    <property type="entry name" value="HTH_TetR"/>
</dbReference>
<dbReference type="InterPro" id="IPR036271">
    <property type="entry name" value="Tet_transcr_reg_TetR-rel_C_sf"/>
</dbReference>
<dbReference type="InterPro" id="IPR009057">
    <property type="entry name" value="Homeodomain-like_sf"/>
</dbReference>
<dbReference type="Proteomes" id="UP000295165">
    <property type="component" value="Unassembled WGS sequence"/>
</dbReference>
<evidence type="ECO:0000313" key="6">
    <source>
        <dbReference type="EMBL" id="TDH20159.1"/>
    </source>
</evidence>
<dbReference type="SUPFAM" id="SSF46689">
    <property type="entry name" value="Homeodomain-like"/>
    <property type="match status" value="1"/>
</dbReference>
<feature type="domain" description="HTH tetR-type" evidence="5">
    <location>
        <begin position="13"/>
        <end position="73"/>
    </location>
</feature>
<dbReference type="PANTHER" id="PTHR47506:SF3">
    <property type="entry name" value="HTH-TYPE TRANSCRIPTIONAL REGULATOR LMRA"/>
    <property type="match status" value="1"/>
</dbReference>
<dbReference type="GO" id="GO:0003677">
    <property type="term" value="F:DNA binding"/>
    <property type="evidence" value="ECO:0007669"/>
    <property type="project" value="UniProtKB-UniRule"/>
</dbReference>
<sequence length="200" mass="21355">MVGIKTPQRSGKGKTKERMLHAAVELMAERSAAGVTVDEVIARSGAPRGSVYYYFPEGRAQLIAEALDLAGHITETKVAEAFAVDPASGISRYIKFWVTILQHKDFGVSCPIASAAIGGGDIDEGLIPQADAIFQTWQDLIAAGLVEMGIKQKRAGSLATLIVTSIEGGLILARANRDTAPLQNVQKELEQILQQALNGR</sequence>
<evidence type="ECO:0000256" key="3">
    <source>
        <dbReference type="ARBA" id="ARBA00023163"/>
    </source>
</evidence>
<reference evidence="6" key="1">
    <citation type="submission" date="2018-12" db="EMBL/GenBank/DDBJ databases">
        <authorList>
            <person name="Behra P.R.K."/>
            <person name="Das S."/>
            <person name="Pettersson B.M.F."/>
            <person name="Shirreff L."/>
            <person name="Ducote T."/>
            <person name="Jacobsson K.-G."/>
            <person name="Ennis D.G."/>
            <person name="Kirsebom L.A."/>
        </authorList>
    </citation>
    <scope>NUCLEOTIDE SEQUENCE</scope>
    <source>
        <strain evidence="6">DSM 45524</strain>
    </source>
</reference>
<evidence type="ECO:0000313" key="7">
    <source>
        <dbReference type="EMBL" id="TDZ48654.1"/>
    </source>
</evidence>
<organism evidence="6 9">
    <name type="scientific">Mycobacteroides franklinii</name>
    <dbReference type="NCBI Taxonomy" id="948102"/>
    <lineage>
        <taxon>Bacteria</taxon>
        <taxon>Bacillati</taxon>
        <taxon>Actinomycetota</taxon>
        <taxon>Actinomycetes</taxon>
        <taxon>Mycobacteriales</taxon>
        <taxon>Mycobacteriaceae</taxon>
        <taxon>Mycobacteroides</taxon>
    </lineage>
</organism>
<dbReference type="Gene3D" id="1.10.357.10">
    <property type="entry name" value="Tetracycline Repressor, domain 2"/>
    <property type="match status" value="1"/>
</dbReference>
<dbReference type="Pfam" id="PF21993">
    <property type="entry name" value="TetR_C_13_2"/>
    <property type="match status" value="1"/>
</dbReference>
<comment type="caution">
    <text evidence="6">The sequence shown here is derived from an EMBL/GenBank/DDBJ whole genome shotgun (WGS) entry which is preliminary data.</text>
</comment>
<evidence type="ECO:0000256" key="1">
    <source>
        <dbReference type="ARBA" id="ARBA00023015"/>
    </source>
</evidence>
<feature type="DNA-binding region" description="H-T-H motif" evidence="4">
    <location>
        <begin position="36"/>
        <end position="55"/>
    </location>
</feature>
<evidence type="ECO:0000256" key="2">
    <source>
        <dbReference type="ARBA" id="ARBA00023125"/>
    </source>
</evidence>
<keyword evidence="8" id="KW-1185">Reference proteome</keyword>
<dbReference type="EMBL" id="PECC01000028">
    <property type="protein sequence ID" value="TDZ48654.1"/>
    <property type="molecule type" value="Genomic_DNA"/>
</dbReference>
<dbReference type="AlphaFoldDB" id="A0A4R5P8F8"/>
<gene>
    <name evidence="7" type="primary">yxaF_5</name>
    <name evidence="7" type="ORF">CCUG63697_03183</name>
    <name evidence="6" type="ORF">EJ571_15280</name>
</gene>
<dbReference type="RefSeq" id="WP_133052604.1">
    <property type="nucleotide sequence ID" value="NZ_MAFQ01000010.1"/>
</dbReference>
<dbReference type="Pfam" id="PF00440">
    <property type="entry name" value="TetR_N"/>
    <property type="match status" value="1"/>
</dbReference>
<dbReference type="PANTHER" id="PTHR47506">
    <property type="entry name" value="TRANSCRIPTIONAL REGULATORY PROTEIN"/>
    <property type="match status" value="1"/>
</dbReference>
<dbReference type="EMBL" id="RXLR01000017">
    <property type="protein sequence ID" value="TDH20159.1"/>
    <property type="molecule type" value="Genomic_DNA"/>
</dbReference>
<dbReference type="Proteomes" id="UP000295627">
    <property type="component" value="Unassembled WGS sequence"/>
</dbReference>
<evidence type="ECO:0000256" key="4">
    <source>
        <dbReference type="PROSITE-ProRule" id="PRU00335"/>
    </source>
</evidence>
<name>A0A4R5P8F8_9MYCO</name>
<proteinExistence type="predicted"/>
<keyword evidence="2 4" id="KW-0238">DNA-binding</keyword>
<protein>
    <submittedName>
        <fullName evidence="7">Putative HTH-type transcriptional regulator YxaF</fullName>
    </submittedName>
    <submittedName>
        <fullName evidence="6">TetR/AcrR family transcriptional regulator</fullName>
    </submittedName>
</protein>
<evidence type="ECO:0000313" key="8">
    <source>
        <dbReference type="Proteomes" id="UP000295165"/>
    </source>
</evidence>
<accession>A0A4R5P8F8</accession>
<dbReference type="PROSITE" id="PS50977">
    <property type="entry name" value="HTH_TETR_2"/>
    <property type="match status" value="1"/>
</dbReference>
<evidence type="ECO:0000313" key="9">
    <source>
        <dbReference type="Proteomes" id="UP000295627"/>
    </source>
</evidence>